<dbReference type="RefSeq" id="XP_005643037.1">
    <property type="nucleotide sequence ID" value="XM_005642980.1"/>
</dbReference>
<dbReference type="EMBL" id="AGSI01000023">
    <property type="protein sequence ID" value="EIE18493.1"/>
    <property type="molecule type" value="Genomic_DNA"/>
</dbReference>
<dbReference type="AlphaFoldDB" id="I0YJC4"/>
<gene>
    <name evidence="2" type="ORF">COCSUDRAFT_60159</name>
</gene>
<proteinExistence type="predicted"/>
<evidence type="ECO:0000313" key="3">
    <source>
        <dbReference type="Proteomes" id="UP000007264"/>
    </source>
</evidence>
<organism evidence="2 3">
    <name type="scientific">Coccomyxa subellipsoidea (strain C-169)</name>
    <name type="common">Green microalga</name>
    <dbReference type="NCBI Taxonomy" id="574566"/>
    <lineage>
        <taxon>Eukaryota</taxon>
        <taxon>Viridiplantae</taxon>
        <taxon>Chlorophyta</taxon>
        <taxon>core chlorophytes</taxon>
        <taxon>Trebouxiophyceae</taxon>
        <taxon>Trebouxiophyceae incertae sedis</taxon>
        <taxon>Coccomyxaceae</taxon>
        <taxon>Coccomyxa</taxon>
        <taxon>Coccomyxa subellipsoidea</taxon>
    </lineage>
</organism>
<keyword evidence="1" id="KW-0732">Signal</keyword>
<feature type="signal peptide" evidence="1">
    <location>
        <begin position="1"/>
        <end position="20"/>
    </location>
</feature>
<dbReference type="GeneID" id="17036550"/>
<keyword evidence="3" id="KW-1185">Reference proteome</keyword>
<comment type="caution">
    <text evidence="2">The sequence shown here is derived from an EMBL/GenBank/DDBJ whole genome shotgun (WGS) entry which is preliminary data.</text>
</comment>
<name>I0YJC4_COCSC</name>
<feature type="chain" id="PRO_5003636391" evidence="1">
    <location>
        <begin position="21"/>
        <end position="135"/>
    </location>
</feature>
<dbReference type="Proteomes" id="UP000007264">
    <property type="component" value="Unassembled WGS sequence"/>
</dbReference>
<evidence type="ECO:0000313" key="2">
    <source>
        <dbReference type="EMBL" id="EIE18493.1"/>
    </source>
</evidence>
<dbReference type="KEGG" id="csl:COCSUDRAFT_60159"/>
<protein>
    <submittedName>
        <fullName evidence="2">Uncharacterized protein</fullName>
    </submittedName>
</protein>
<accession>I0YJC4</accession>
<reference evidence="2 3" key="1">
    <citation type="journal article" date="2012" name="Genome Biol.">
        <title>The genome of the polar eukaryotic microalga coccomyxa subellipsoidea reveals traits of cold adaptation.</title>
        <authorList>
            <person name="Blanc G."/>
            <person name="Agarkova I."/>
            <person name="Grimwood J."/>
            <person name="Kuo A."/>
            <person name="Brueggeman A."/>
            <person name="Dunigan D."/>
            <person name="Gurnon J."/>
            <person name="Ladunga I."/>
            <person name="Lindquist E."/>
            <person name="Lucas S."/>
            <person name="Pangilinan J."/>
            <person name="Proschold T."/>
            <person name="Salamov A."/>
            <person name="Schmutz J."/>
            <person name="Weeks D."/>
            <person name="Yamada T."/>
            <person name="Claverie J.M."/>
            <person name="Grigoriev I."/>
            <person name="Van Etten J."/>
            <person name="Lomsadze A."/>
            <person name="Borodovsky M."/>
        </authorList>
    </citation>
    <scope>NUCLEOTIDE SEQUENCE [LARGE SCALE GENOMIC DNA]</scope>
    <source>
        <strain evidence="2 3">C-169</strain>
    </source>
</reference>
<evidence type="ECO:0000256" key="1">
    <source>
        <dbReference type="SAM" id="SignalP"/>
    </source>
</evidence>
<sequence length="135" mass="14168">MASIAVFAVLVLMAAAMVAGRPLEASGDGSYADGDRAVERGPGRTLLAATDITFNEASSAHPDKCIMVCKSCSASDLTGVVVDSRGLRGFGSMSFHVWAFDAGTITNTGDGGLDNWQFKGCFDRPNPKLVNFKKC</sequence>